<protein>
    <submittedName>
        <fullName evidence="3">Tyrosine-type recombinase/integrase</fullName>
    </submittedName>
</protein>
<dbReference type="RefSeq" id="WP_369595858.1">
    <property type="nucleotide sequence ID" value="NZ_CP045835.1"/>
</dbReference>
<feature type="domain" description="Tyr recombinase" evidence="2">
    <location>
        <begin position="1"/>
        <end position="119"/>
    </location>
</feature>
<proteinExistence type="predicted"/>
<evidence type="ECO:0000256" key="1">
    <source>
        <dbReference type="ARBA" id="ARBA00023172"/>
    </source>
</evidence>
<dbReference type="InterPro" id="IPR011010">
    <property type="entry name" value="DNA_brk_join_enz"/>
</dbReference>
<dbReference type="InterPro" id="IPR013762">
    <property type="entry name" value="Integrase-like_cat_sf"/>
</dbReference>
<evidence type="ECO:0000313" key="3">
    <source>
        <dbReference type="EMBL" id="QGG53910.1"/>
    </source>
</evidence>
<dbReference type="SUPFAM" id="SSF56349">
    <property type="entry name" value="DNA breaking-rejoining enzymes"/>
    <property type="match status" value="1"/>
</dbReference>
<accession>A0ABX6DGF1</accession>
<dbReference type="Pfam" id="PF00589">
    <property type="entry name" value="Phage_integrase"/>
    <property type="match status" value="1"/>
</dbReference>
<reference evidence="3 4" key="1">
    <citation type="submission" date="2019-11" db="EMBL/GenBank/DDBJ databases">
        <title>Whole Genome Sequencing and Comparative Genomic Analyses of Lysinibacillus pakistanensis LZH-9, a Halotolerant Strain with Excellent COD Removal Capability.</title>
        <authorList>
            <person name="Zhou H."/>
        </authorList>
    </citation>
    <scope>NUCLEOTIDE SEQUENCE [LARGE SCALE GENOMIC DNA]</scope>
    <source>
        <strain evidence="3 4">LZH-9</strain>
    </source>
</reference>
<dbReference type="Gene3D" id="1.10.443.10">
    <property type="entry name" value="Intergrase catalytic core"/>
    <property type="match status" value="1"/>
</dbReference>
<organism evidence="3 4">
    <name type="scientific">Lysinibacillus pakistanensis</name>
    <dbReference type="NCBI Taxonomy" id="759811"/>
    <lineage>
        <taxon>Bacteria</taxon>
        <taxon>Bacillati</taxon>
        <taxon>Bacillota</taxon>
        <taxon>Bacilli</taxon>
        <taxon>Bacillales</taxon>
        <taxon>Bacillaceae</taxon>
        <taxon>Lysinibacillus</taxon>
    </lineage>
</organism>
<keyword evidence="1" id="KW-0233">DNA recombination</keyword>
<dbReference type="EMBL" id="CP045835">
    <property type="protein sequence ID" value="QGG53910.1"/>
    <property type="molecule type" value="Genomic_DNA"/>
</dbReference>
<dbReference type="Proteomes" id="UP000373269">
    <property type="component" value="Chromosome"/>
</dbReference>
<gene>
    <name evidence="3" type="ORF">GDS87_11185</name>
</gene>
<dbReference type="InterPro" id="IPR002104">
    <property type="entry name" value="Integrase_catalytic"/>
</dbReference>
<keyword evidence="4" id="KW-1185">Reference proteome</keyword>
<sequence>MSSTEYAIYHRLQKLAKQRRNEWGPAYSPDGSETELLYTNNFSYPILPNSLTRAWSKFIKMNKLKYTNIHGLRHTFASYAIVNGVNFKTIQEQLGHAHVNISIGTYGHLTDEDKAKDLKIFNKLM</sequence>
<evidence type="ECO:0000313" key="4">
    <source>
        <dbReference type="Proteomes" id="UP000373269"/>
    </source>
</evidence>
<evidence type="ECO:0000259" key="2">
    <source>
        <dbReference type="PROSITE" id="PS51898"/>
    </source>
</evidence>
<dbReference type="PROSITE" id="PS51898">
    <property type="entry name" value="TYR_RECOMBINASE"/>
    <property type="match status" value="1"/>
</dbReference>
<name>A0ABX6DGF1_9BACI</name>